<accession>A0A835MT59</accession>
<evidence type="ECO:0000313" key="1">
    <source>
        <dbReference type="EMBL" id="KAF9672531.1"/>
    </source>
</evidence>
<reference evidence="1 2" key="1">
    <citation type="submission" date="2020-10" db="EMBL/GenBank/DDBJ databases">
        <title>Plant Genome Project.</title>
        <authorList>
            <person name="Zhang R.-G."/>
        </authorList>
    </citation>
    <scope>NUCLEOTIDE SEQUENCE [LARGE SCALE GENOMIC DNA]</scope>
    <source>
        <strain evidence="1">FAFU-HL-1</strain>
        <tissue evidence="1">Leaf</tissue>
    </source>
</reference>
<dbReference type="EMBL" id="JADGMS010000011">
    <property type="protein sequence ID" value="KAF9672531.1"/>
    <property type="molecule type" value="Genomic_DNA"/>
</dbReference>
<name>A0A835MT59_9ROSI</name>
<gene>
    <name evidence="1" type="ORF">SADUNF_Sadunf11G0051900</name>
</gene>
<dbReference type="AlphaFoldDB" id="A0A835MT59"/>
<sequence length="84" mass="9701">MVSLKLCIIYTYFRATYVITETVENCIITRKESYNFLQAKAPTNLRVLAVRRADERVAAIPGFCAFREKVHTVCRSSTAKRRKL</sequence>
<protein>
    <submittedName>
        <fullName evidence="1">Uncharacterized protein</fullName>
    </submittedName>
</protein>
<organism evidence="1 2">
    <name type="scientific">Salix dunnii</name>
    <dbReference type="NCBI Taxonomy" id="1413687"/>
    <lineage>
        <taxon>Eukaryota</taxon>
        <taxon>Viridiplantae</taxon>
        <taxon>Streptophyta</taxon>
        <taxon>Embryophyta</taxon>
        <taxon>Tracheophyta</taxon>
        <taxon>Spermatophyta</taxon>
        <taxon>Magnoliopsida</taxon>
        <taxon>eudicotyledons</taxon>
        <taxon>Gunneridae</taxon>
        <taxon>Pentapetalae</taxon>
        <taxon>rosids</taxon>
        <taxon>fabids</taxon>
        <taxon>Malpighiales</taxon>
        <taxon>Salicaceae</taxon>
        <taxon>Saliceae</taxon>
        <taxon>Salix</taxon>
    </lineage>
</organism>
<comment type="caution">
    <text evidence="1">The sequence shown here is derived from an EMBL/GenBank/DDBJ whole genome shotgun (WGS) entry which is preliminary data.</text>
</comment>
<dbReference type="Proteomes" id="UP000657918">
    <property type="component" value="Chromosome 11"/>
</dbReference>
<keyword evidence="2" id="KW-1185">Reference proteome</keyword>
<evidence type="ECO:0000313" key="2">
    <source>
        <dbReference type="Proteomes" id="UP000657918"/>
    </source>
</evidence>
<proteinExistence type="predicted"/>